<feature type="transmembrane region" description="Helical" evidence="10">
    <location>
        <begin position="250"/>
        <end position="271"/>
    </location>
</feature>
<keyword evidence="4 10" id="KW-0812">Transmembrane</keyword>
<comment type="similarity">
    <text evidence="2">Belongs to the nucleotide-sugar transporter family. SLC35B subfamily.</text>
</comment>
<evidence type="ECO:0000256" key="7">
    <source>
        <dbReference type="ARBA" id="ARBA00039669"/>
    </source>
</evidence>
<dbReference type="InParanoid" id="D6WH53"/>
<feature type="transmembrane region" description="Helical" evidence="10">
    <location>
        <begin position="151"/>
        <end position="170"/>
    </location>
</feature>
<dbReference type="OMA" id="YNRTTQF"/>
<comment type="subcellular location">
    <subcellularLocation>
        <location evidence="1">Golgi apparatus membrane</location>
        <topology evidence="1">Multi-pass membrane protein</topology>
    </subcellularLocation>
</comment>
<dbReference type="GO" id="GO:0000139">
    <property type="term" value="C:Golgi membrane"/>
    <property type="evidence" value="ECO:0000318"/>
    <property type="project" value="GO_Central"/>
</dbReference>
<keyword evidence="3" id="KW-0813">Transport</keyword>
<feature type="transmembrane region" description="Helical" evidence="10">
    <location>
        <begin position="211"/>
        <end position="230"/>
    </location>
</feature>
<evidence type="ECO:0000256" key="1">
    <source>
        <dbReference type="ARBA" id="ARBA00004653"/>
    </source>
</evidence>
<dbReference type="GO" id="GO:0046963">
    <property type="term" value="P:3'-phosphoadenosine 5'-phosphosulfate transport"/>
    <property type="evidence" value="ECO:0000318"/>
    <property type="project" value="GO_Central"/>
</dbReference>
<evidence type="ECO:0000256" key="10">
    <source>
        <dbReference type="SAM" id="Phobius"/>
    </source>
</evidence>
<feature type="transmembrane region" description="Helical" evidence="10">
    <location>
        <begin position="33"/>
        <end position="53"/>
    </location>
</feature>
<sequence length="363" mass="40823">MSRSAQRGGLNPEPDSPKISILFLDITRFSQPVQFFICSGAVFVFFILYGYMQELIFTIDGFQPFGWYLTLVQFGFYSVFGLIETRIRNITSRSIPIQTYFLLALLTLGTMGFSNASLGYLNYPTQVIFKCCKLIPVLVGSILIQGKRYGPLDFSAAVLMCVGLTLFTLADSHVQPNFNTKGIFMISMALLCDAIIGNVQEKSMKNYGAPNSEVVLFSYSIGFVYLLIVMVATGDFTDGLQFFSTNPKKLYGYALIFSLTGYLGIQIVLTLVRTCGAFAAVTVTTCRKAVTIIISFVFFSKPFTFQYLWSGLLVVLGIYLNLFSKRHPMSMQDLEVFIERCIRTIKLKLYNKRQGPRHYMANV</sequence>
<dbReference type="InterPro" id="IPR013657">
    <property type="entry name" value="SCL35B1-4/HUT1"/>
</dbReference>
<evidence type="ECO:0000256" key="5">
    <source>
        <dbReference type="ARBA" id="ARBA00022989"/>
    </source>
</evidence>
<evidence type="ECO:0000256" key="9">
    <source>
        <dbReference type="ARBA" id="ARBA00042729"/>
    </source>
</evidence>
<dbReference type="GO" id="GO:0046964">
    <property type="term" value="F:3'-phosphoadenosine 5'-phosphosulfate transmembrane transporter activity"/>
    <property type="evidence" value="ECO:0000318"/>
    <property type="project" value="GO_Central"/>
</dbReference>
<dbReference type="PANTHER" id="PTHR10778">
    <property type="entry name" value="SOLUTE CARRIER FAMILY 35 MEMBER B"/>
    <property type="match status" value="1"/>
</dbReference>
<evidence type="ECO:0000256" key="3">
    <source>
        <dbReference type="ARBA" id="ARBA00022448"/>
    </source>
</evidence>
<feature type="transmembrane region" description="Helical" evidence="10">
    <location>
        <begin position="278"/>
        <end position="299"/>
    </location>
</feature>
<dbReference type="FunCoup" id="D6WH53">
    <property type="interactions" value="984"/>
</dbReference>
<evidence type="ECO:0000256" key="6">
    <source>
        <dbReference type="ARBA" id="ARBA00023136"/>
    </source>
</evidence>
<feature type="transmembrane region" description="Helical" evidence="10">
    <location>
        <begin position="182"/>
        <end position="199"/>
    </location>
</feature>
<evidence type="ECO:0000256" key="8">
    <source>
        <dbReference type="ARBA" id="ARBA00041866"/>
    </source>
</evidence>
<keyword evidence="12" id="KW-1185">Reference proteome</keyword>
<evidence type="ECO:0000313" key="11">
    <source>
        <dbReference type="EMBL" id="EFA00972.1"/>
    </source>
</evidence>
<dbReference type="GO" id="GO:0005789">
    <property type="term" value="C:endoplasmic reticulum membrane"/>
    <property type="evidence" value="ECO:0000318"/>
    <property type="project" value="GO_Central"/>
</dbReference>
<keyword evidence="6 10" id="KW-0472">Membrane</keyword>
<organism evidence="11 12">
    <name type="scientific">Tribolium castaneum</name>
    <name type="common">Red flour beetle</name>
    <dbReference type="NCBI Taxonomy" id="7070"/>
    <lineage>
        <taxon>Eukaryota</taxon>
        <taxon>Metazoa</taxon>
        <taxon>Ecdysozoa</taxon>
        <taxon>Arthropoda</taxon>
        <taxon>Hexapoda</taxon>
        <taxon>Insecta</taxon>
        <taxon>Pterygota</taxon>
        <taxon>Neoptera</taxon>
        <taxon>Endopterygota</taxon>
        <taxon>Coleoptera</taxon>
        <taxon>Polyphaga</taxon>
        <taxon>Cucujiformia</taxon>
        <taxon>Tenebrionidae</taxon>
        <taxon>Tenebrionidae incertae sedis</taxon>
        <taxon>Tribolium</taxon>
    </lineage>
</organism>
<dbReference type="PhylomeDB" id="D6WH53"/>
<dbReference type="GO" id="GO:0055085">
    <property type="term" value="P:transmembrane transport"/>
    <property type="evidence" value="ECO:0000318"/>
    <property type="project" value="GO_Central"/>
</dbReference>
<feature type="transmembrane region" description="Helical" evidence="10">
    <location>
        <begin position="99"/>
        <end position="121"/>
    </location>
</feature>
<dbReference type="EMBL" id="KQ971330">
    <property type="protein sequence ID" value="EFA00972.1"/>
    <property type="molecule type" value="Genomic_DNA"/>
</dbReference>
<dbReference type="eggNOG" id="KOG1582">
    <property type="taxonomic scope" value="Eukaryota"/>
</dbReference>
<evidence type="ECO:0000256" key="2">
    <source>
        <dbReference type="ARBA" id="ARBA00010694"/>
    </source>
</evidence>
<evidence type="ECO:0000313" key="12">
    <source>
        <dbReference type="Proteomes" id="UP000007266"/>
    </source>
</evidence>
<dbReference type="Proteomes" id="UP000007266">
    <property type="component" value="Linkage group 3"/>
</dbReference>
<protein>
    <recommendedName>
        <fullName evidence="7">Adenosine 3'-phospho 5'-phosphosulfate transporter 2</fullName>
    </recommendedName>
    <alternativeName>
        <fullName evidence="8">PAPS transporter 2</fullName>
    </alternativeName>
    <alternativeName>
        <fullName evidence="9">Solute carrier family 35 member B3 homolog</fullName>
    </alternativeName>
</protein>
<feature type="transmembrane region" description="Helical" evidence="10">
    <location>
        <begin position="65"/>
        <end position="87"/>
    </location>
</feature>
<dbReference type="KEGG" id="tca:657252"/>
<gene>
    <name evidence="11" type="primary">AUGUSTUS-3.0.2_03883</name>
    <name evidence="11" type="ORF">TcasGA2_TC003883</name>
</gene>
<evidence type="ECO:0000256" key="4">
    <source>
        <dbReference type="ARBA" id="ARBA00022692"/>
    </source>
</evidence>
<accession>D6WH53</accession>
<dbReference type="OrthoDB" id="438495at2759"/>
<proteinExistence type="inferred from homology"/>
<keyword evidence="5 10" id="KW-1133">Transmembrane helix</keyword>
<dbReference type="STRING" id="7070.D6WH53"/>
<dbReference type="AlphaFoldDB" id="D6WH53"/>
<dbReference type="HOGENOM" id="CLU_036019_2_0_1"/>
<feature type="transmembrane region" description="Helical" evidence="10">
    <location>
        <begin position="305"/>
        <end position="323"/>
    </location>
</feature>
<reference evidence="11 12" key="1">
    <citation type="journal article" date="2008" name="Nature">
        <title>The genome of the model beetle and pest Tribolium castaneum.</title>
        <authorList>
            <consortium name="Tribolium Genome Sequencing Consortium"/>
            <person name="Richards S."/>
            <person name="Gibbs R.A."/>
            <person name="Weinstock G.M."/>
            <person name="Brown S.J."/>
            <person name="Denell R."/>
            <person name="Beeman R.W."/>
            <person name="Gibbs R."/>
            <person name="Beeman R.W."/>
            <person name="Brown S.J."/>
            <person name="Bucher G."/>
            <person name="Friedrich M."/>
            <person name="Grimmelikhuijzen C.J."/>
            <person name="Klingler M."/>
            <person name="Lorenzen M."/>
            <person name="Richards S."/>
            <person name="Roth S."/>
            <person name="Schroder R."/>
            <person name="Tautz D."/>
            <person name="Zdobnov E.M."/>
            <person name="Muzny D."/>
            <person name="Gibbs R.A."/>
            <person name="Weinstock G.M."/>
            <person name="Attaway T."/>
            <person name="Bell S."/>
            <person name="Buhay C.J."/>
            <person name="Chandrabose M.N."/>
            <person name="Chavez D."/>
            <person name="Clerk-Blankenburg K.P."/>
            <person name="Cree A."/>
            <person name="Dao M."/>
            <person name="Davis C."/>
            <person name="Chacko J."/>
            <person name="Dinh H."/>
            <person name="Dugan-Rocha S."/>
            <person name="Fowler G."/>
            <person name="Garner T.T."/>
            <person name="Garnes J."/>
            <person name="Gnirke A."/>
            <person name="Hawes A."/>
            <person name="Hernandez J."/>
            <person name="Hines S."/>
            <person name="Holder M."/>
            <person name="Hume J."/>
            <person name="Jhangiani S.N."/>
            <person name="Joshi V."/>
            <person name="Khan Z.M."/>
            <person name="Jackson L."/>
            <person name="Kovar C."/>
            <person name="Kowis A."/>
            <person name="Lee S."/>
            <person name="Lewis L.R."/>
            <person name="Margolis J."/>
            <person name="Morgan M."/>
            <person name="Nazareth L.V."/>
            <person name="Nguyen N."/>
            <person name="Okwuonu G."/>
            <person name="Parker D."/>
            <person name="Richards S."/>
            <person name="Ruiz S.J."/>
            <person name="Santibanez J."/>
            <person name="Savard J."/>
            <person name="Scherer S.E."/>
            <person name="Schneider B."/>
            <person name="Sodergren E."/>
            <person name="Tautz D."/>
            <person name="Vattahil S."/>
            <person name="Villasana D."/>
            <person name="White C.S."/>
            <person name="Wright R."/>
            <person name="Park Y."/>
            <person name="Beeman R.W."/>
            <person name="Lord J."/>
            <person name="Oppert B."/>
            <person name="Lorenzen M."/>
            <person name="Brown S."/>
            <person name="Wang L."/>
            <person name="Savard J."/>
            <person name="Tautz D."/>
            <person name="Richards S."/>
            <person name="Weinstock G."/>
            <person name="Gibbs R.A."/>
            <person name="Liu Y."/>
            <person name="Worley K."/>
            <person name="Weinstock G."/>
            <person name="Elsik C.G."/>
            <person name="Reese J.T."/>
            <person name="Elhaik E."/>
            <person name="Landan G."/>
            <person name="Graur D."/>
            <person name="Arensburger P."/>
            <person name="Atkinson P."/>
            <person name="Beeman R.W."/>
            <person name="Beidler J."/>
            <person name="Brown S.J."/>
            <person name="Demuth J.P."/>
            <person name="Drury D.W."/>
            <person name="Du Y.Z."/>
            <person name="Fujiwara H."/>
            <person name="Lorenzen M."/>
            <person name="Maselli V."/>
            <person name="Osanai M."/>
            <person name="Park Y."/>
            <person name="Robertson H.M."/>
            <person name="Tu Z."/>
            <person name="Wang J.J."/>
            <person name="Wang S."/>
            <person name="Richards S."/>
            <person name="Song H."/>
            <person name="Zhang L."/>
            <person name="Sodergren E."/>
            <person name="Werner D."/>
            <person name="Stanke M."/>
            <person name="Morgenstern B."/>
            <person name="Solovyev V."/>
            <person name="Kosarev P."/>
            <person name="Brown G."/>
            <person name="Chen H.C."/>
            <person name="Ermolaeva O."/>
            <person name="Hlavina W."/>
            <person name="Kapustin Y."/>
            <person name="Kiryutin B."/>
            <person name="Kitts P."/>
            <person name="Maglott D."/>
            <person name="Pruitt K."/>
            <person name="Sapojnikov V."/>
            <person name="Souvorov A."/>
            <person name="Mackey A.J."/>
            <person name="Waterhouse R.M."/>
            <person name="Wyder S."/>
            <person name="Zdobnov E.M."/>
            <person name="Zdobnov E.M."/>
            <person name="Wyder S."/>
            <person name="Kriventseva E.V."/>
            <person name="Kadowaki T."/>
            <person name="Bork P."/>
            <person name="Aranda M."/>
            <person name="Bao R."/>
            <person name="Beermann A."/>
            <person name="Berns N."/>
            <person name="Bolognesi R."/>
            <person name="Bonneton F."/>
            <person name="Bopp D."/>
            <person name="Brown S.J."/>
            <person name="Bucher G."/>
            <person name="Butts T."/>
            <person name="Chaumot A."/>
            <person name="Denell R.E."/>
            <person name="Ferrier D.E."/>
            <person name="Friedrich M."/>
            <person name="Gordon C.M."/>
            <person name="Jindra M."/>
            <person name="Klingler M."/>
            <person name="Lan Q."/>
            <person name="Lattorff H.M."/>
            <person name="Laudet V."/>
            <person name="von Levetsow C."/>
            <person name="Liu Z."/>
            <person name="Lutz R."/>
            <person name="Lynch J.A."/>
            <person name="da Fonseca R.N."/>
            <person name="Posnien N."/>
            <person name="Reuter R."/>
            <person name="Roth S."/>
            <person name="Savard J."/>
            <person name="Schinko J.B."/>
            <person name="Schmitt C."/>
            <person name="Schoppmeier M."/>
            <person name="Schroder R."/>
            <person name="Shippy T.D."/>
            <person name="Simonnet F."/>
            <person name="Marques-Souza H."/>
            <person name="Tautz D."/>
            <person name="Tomoyasu Y."/>
            <person name="Trauner J."/>
            <person name="Van der Zee M."/>
            <person name="Vervoort M."/>
            <person name="Wittkopp N."/>
            <person name="Wimmer E.A."/>
            <person name="Yang X."/>
            <person name="Jones A.K."/>
            <person name="Sattelle D.B."/>
            <person name="Ebert P.R."/>
            <person name="Nelson D."/>
            <person name="Scott J.G."/>
            <person name="Beeman R.W."/>
            <person name="Muthukrishnan S."/>
            <person name="Kramer K.J."/>
            <person name="Arakane Y."/>
            <person name="Beeman R.W."/>
            <person name="Zhu Q."/>
            <person name="Hogenkamp D."/>
            <person name="Dixit R."/>
            <person name="Oppert B."/>
            <person name="Jiang H."/>
            <person name="Zou Z."/>
            <person name="Marshall J."/>
            <person name="Elpidina E."/>
            <person name="Vinokurov K."/>
            <person name="Oppert C."/>
            <person name="Zou Z."/>
            <person name="Evans J."/>
            <person name="Lu Z."/>
            <person name="Zhao P."/>
            <person name="Sumathipala N."/>
            <person name="Altincicek B."/>
            <person name="Vilcinskas A."/>
            <person name="Williams M."/>
            <person name="Hultmark D."/>
            <person name="Hetru C."/>
            <person name="Jiang H."/>
            <person name="Grimmelikhuijzen C.J."/>
            <person name="Hauser F."/>
            <person name="Cazzamali G."/>
            <person name="Williamson M."/>
            <person name="Park Y."/>
            <person name="Li B."/>
            <person name="Tanaka Y."/>
            <person name="Predel R."/>
            <person name="Neupert S."/>
            <person name="Schachtner J."/>
            <person name="Verleyen P."/>
            <person name="Raible F."/>
            <person name="Bork P."/>
            <person name="Friedrich M."/>
            <person name="Walden K.K."/>
            <person name="Robertson H.M."/>
            <person name="Angeli S."/>
            <person name="Foret S."/>
            <person name="Bucher G."/>
            <person name="Schuetz S."/>
            <person name="Maleszka R."/>
            <person name="Wimmer E.A."/>
            <person name="Beeman R.W."/>
            <person name="Lorenzen M."/>
            <person name="Tomoyasu Y."/>
            <person name="Miller S.C."/>
            <person name="Grossmann D."/>
            <person name="Bucher G."/>
        </authorList>
    </citation>
    <scope>NUCLEOTIDE SEQUENCE [LARGE SCALE GENOMIC DNA]</scope>
    <source>
        <strain evidence="11 12">Georgia GA2</strain>
    </source>
</reference>
<dbReference type="PANTHER" id="PTHR10778:SF8">
    <property type="entry name" value="ADENOSINE 3'-PHOSPHO 5'-PHOSPHOSULFATE TRANSPORTER 2"/>
    <property type="match status" value="1"/>
</dbReference>
<reference evidence="11 12" key="2">
    <citation type="journal article" date="2010" name="Nucleic Acids Res.">
        <title>BeetleBase in 2010: revisions to provide comprehensive genomic information for Tribolium castaneum.</title>
        <authorList>
            <person name="Kim H.S."/>
            <person name="Murphy T."/>
            <person name="Xia J."/>
            <person name="Caragea D."/>
            <person name="Park Y."/>
            <person name="Beeman R.W."/>
            <person name="Lorenzen M.D."/>
            <person name="Butcher S."/>
            <person name="Manak J.R."/>
            <person name="Brown S.J."/>
        </authorList>
    </citation>
    <scope>GENOME REANNOTATION</scope>
    <source>
        <strain evidence="11 12">Georgia GA2</strain>
    </source>
</reference>
<name>D6WH53_TRICA</name>
<feature type="transmembrane region" description="Helical" evidence="10">
    <location>
        <begin position="127"/>
        <end position="144"/>
    </location>
</feature>
<dbReference type="Pfam" id="PF08449">
    <property type="entry name" value="UAA"/>
    <property type="match status" value="1"/>
</dbReference>